<protein>
    <recommendedName>
        <fullName evidence="2">Cytokinin riboside 5'-monophosphate phosphoribohydrolase</fullName>
        <ecNumber evidence="2">3.2.2.n1</ecNumber>
    </recommendedName>
</protein>
<dbReference type="EMBL" id="CP041372">
    <property type="protein sequence ID" value="QKS70432.1"/>
    <property type="molecule type" value="Genomic_DNA"/>
</dbReference>
<gene>
    <name evidence="3" type="ORF">FLK61_27145</name>
</gene>
<comment type="similarity">
    <text evidence="1 2">Belongs to the LOG family.</text>
</comment>
<proteinExistence type="inferred from homology"/>
<dbReference type="EC" id="3.2.2.n1" evidence="2"/>
<dbReference type="RefSeq" id="WP_176008470.1">
    <property type="nucleotide sequence ID" value="NZ_CP041372.2"/>
</dbReference>
<keyword evidence="2" id="KW-0203">Cytokinin biosynthesis</keyword>
<dbReference type="GO" id="GO:0016799">
    <property type="term" value="F:hydrolase activity, hydrolyzing N-glycosyl compounds"/>
    <property type="evidence" value="ECO:0007669"/>
    <property type="project" value="TreeGrafter"/>
</dbReference>
<dbReference type="GO" id="GO:0005829">
    <property type="term" value="C:cytosol"/>
    <property type="evidence" value="ECO:0007669"/>
    <property type="project" value="TreeGrafter"/>
</dbReference>
<dbReference type="InterPro" id="IPR031100">
    <property type="entry name" value="LOG_fam"/>
</dbReference>
<keyword evidence="2" id="KW-0378">Hydrolase</keyword>
<reference evidence="4" key="1">
    <citation type="submission" date="2019-07" db="EMBL/GenBank/DDBJ databases">
        <title>Bacillus alkalisoli sp. nov. isolated from saline soil.</title>
        <authorList>
            <person name="Sun J.-Q."/>
            <person name="Xu L."/>
        </authorList>
    </citation>
    <scope>NUCLEOTIDE SEQUENCE [LARGE SCALE GENOMIC DNA]</scope>
    <source>
        <strain evidence="4">M4U3P1</strain>
    </source>
</reference>
<dbReference type="PANTHER" id="PTHR31223">
    <property type="entry name" value="LOG FAMILY PROTEIN YJL055W"/>
    <property type="match status" value="1"/>
</dbReference>
<dbReference type="SUPFAM" id="SSF102405">
    <property type="entry name" value="MCP/YpsA-like"/>
    <property type="match status" value="1"/>
</dbReference>
<evidence type="ECO:0000256" key="1">
    <source>
        <dbReference type="ARBA" id="ARBA00006763"/>
    </source>
</evidence>
<evidence type="ECO:0000313" key="4">
    <source>
        <dbReference type="Proteomes" id="UP000318138"/>
    </source>
</evidence>
<dbReference type="Pfam" id="PF03641">
    <property type="entry name" value="Lysine_decarbox"/>
    <property type="match status" value="1"/>
</dbReference>
<organism evidence="3 4">
    <name type="scientific">Paenalkalicoccus suaedae</name>
    <dbReference type="NCBI Taxonomy" id="2592382"/>
    <lineage>
        <taxon>Bacteria</taxon>
        <taxon>Bacillati</taxon>
        <taxon>Bacillota</taxon>
        <taxon>Bacilli</taxon>
        <taxon>Bacillales</taxon>
        <taxon>Bacillaceae</taxon>
        <taxon>Paenalkalicoccus</taxon>
    </lineage>
</organism>
<dbReference type="KEGG" id="psua:FLK61_27145"/>
<dbReference type="InterPro" id="IPR005269">
    <property type="entry name" value="LOG"/>
</dbReference>
<dbReference type="GO" id="GO:0009691">
    <property type="term" value="P:cytokinin biosynthetic process"/>
    <property type="evidence" value="ECO:0007669"/>
    <property type="project" value="UniProtKB-UniRule"/>
</dbReference>
<keyword evidence="4" id="KW-1185">Reference proteome</keyword>
<dbReference type="PANTHER" id="PTHR31223:SF70">
    <property type="entry name" value="LOG FAMILY PROTEIN YJL055W"/>
    <property type="match status" value="1"/>
</dbReference>
<dbReference type="AlphaFoldDB" id="A0A859FCE7"/>
<sequence length="198" mass="21769">MRKIAVFCGSSSGQSEMYTKAAQKLGNEFASRDIKLIYGGGAVGIMGAVANAVLEGKGTVTGVMPKMLEEREIAHPELTELVIVDSMHERKSTMAELADGFLILPGGAGTMEEFFEVFTWAQLGLHAKPIGILNIDGYYEPLLNMLDHMVRESFLHESFLSMLLIGSDSGRLVDTMMTYEAPSIQRYVNDNSIDYDDM</sequence>
<name>A0A859FCE7_9BACI</name>
<accession>A0A859FCE7</accession>
<evidence type="ECO:0000256" key="2">
    <source>
        <dbReference type="RuleBase" id="RU363015"/>
    </source>
</evidence>
<dbReference type="NCBIfam" id="TIGR00730">
    <property type="entry name" value="Rossman fold protein, TIGR00730 family"/>
    <property type="match status" value="1"/>
</dbReference>
<dbReference type="Gene3D" id="3.40.50.450">
    <property type="match status" value="1"/>
</dbReference>
<dbReference type="Proteomes" id="UP000318138">
    <property type="component" value="Chromosome"/>
</dbReference>
<evidence type="ECO:0000313" key="3">
    <source>
        <dbReference type="EMBL" id="QKS70432.1"/>
    </source>
</evidence>